<name>A0A974HA24_XENLA</name>
<reference evidence="2" key="1">
    <citation type="journal article" date="2016" name="Nature">
        <title>Genome evolution in the allotetraploid frog Xenopus laevis.</title>
        <authorList>
            <person name="Session A.M."/>
            <person name="Uno Y."/>
            <person name="Kwon T."/>
            <person name="Chapman J.A."/>
            <person name="Toyoda A."/>
            <person name="Takahashi S."/>
            <person name="Fukui A."/>
            <person name="Hikosaka A."/>
            <person name="Suzuki A."/>
            <person name="Kondo M."/>
            <person name="van Heeringen S.J."/>
            <person name="Quigley I."/>
            <person name="Heinz S."/>
            <person name="Ogino H."/>
            <person name="Ochi H."/>
            <person name="Hellsten U."/>
            <person name="Lyons J.B."/>
            <person name="Simakov O."/>
            <person name="Putnam N."/>
            <person name="Stites J."/>
            <person name="Kuroki Y."/>
            <person name="Tanaka T."/>
            <person name="Michiue T."/>
            <person name="Watanabe M."/>
            <person name="Bogdanovic O."/>
            <person name="Lister R."/>
            <person name="Georgiou G."/>
            <person name="Paranjpe S.S."/>
            <person name="van Kruijsbergen I."/>
            <person name="Shu S."/>
            <person name="Carlson J."/>
            <person name="Kinoshita T."/>
            <person name="Ohta Y."/>
            <person name="Mawaribuchi S."/>
            <person name="Jenkins J."/>
            <person name="Grimwood J."/>
            <person name="Schmutz J."/>
            <person name="Mitros T."/>
            <person name="Mozaffari S.V."/>
            <person name="Suzuki Y."/>
            <person name="Haramoto Y."/>
            <person name="Yamamoto T.S."/>
            <person name="Takagi C."/>
            <person name="Heald R."/>
            <person name="Miller K."/>
            <person name="Haudenschild C."/>
            <person name="Kitzman J."/>
            <person name="Nakayama T."/>
            <person name="Izutsu Y."/>
            <person name="Robert J."/>
            <person name="Fortriede J."/>
            <person name="Burns K."/>
            <person name="Lotay V."/>
            <person name="Karimi K."/>
            <person name="Yasuoka Y."/>
            <person name="Dichmann D.S."/>
            <person name="Flajnik M.F."/>
            <person name="Houston D.W."/>
            <person name="Shendure J."/>
            <person name="DuPasquier L."/>
            <person name="Vize P.D."/>
            <person name="Zorn A.M."/>
            <person name="Ito M."/>
            <person name="Marcotte E.M."/>
            <person name="Wallingford J.B."/>
            <person name="Ito Y."/>
            <person name="Asashima M."/>
            <person name="Ueno N."/>
            <person name="Matsuda Y."/>
            <person name="Veenstra G.J."/>
            <person name="Fujiyama A."/>
            <person name="Harland R.M."/>
            <person name="Taira M."/>
            <person name="Rokhsar D.S."/>
        </authorList>
    </citation>
    <scope>NUCLEOTIDE SEQUENCE [LARGE SCALE GENOMIC DNA]</scope>
    <source>
        <strain evidence="2">J</strain>
    </source>
</reference>
<accession>A0A974HA24</accession>
<dbReference type="EMBL" id="CM004479">
    <property type="protein sequence ID" value="OCT70399.1"/>
    <property type="molecule type" value="Genomic_DNA"/>
</dbReference>
<protein>
    <submittedName>
        <fullName evidence="1">Uncharacterized protein</fullName>
    </submittedName>
</protein>
<proteinExistence type="predicted"/>
<evidence type="ECO:0000313" key="1">
    <source>
        <dbReference type="EMBL" id="OCT70399.1"/>
    </source>
</evidence>
<gene>
    <name evidence="1" type="ORF">XELAEV_18037317mg</name>
</gene>
<dbReference type="Proteomes" id="UP000694892">
    <property type="component" value="Chromosome 7S"/>
</dbReference>
<evidence type="ECO:0000313" key="2">
    <source>
        <dbReference type="Proteomes" id="UP000694892"/>
    </source>
</evidence>
<organism evidence="1 2">
    <name type="scientific">Xenopus laevis</name>
    <name type="common">African clawed frog</name>
    <dbReference type="NCBI Taxonomy" id="8355"/>
    <lineage>
        <taxon>Eukaryota</taxon>
        <taxon>Metazoa</taxon>
        <taxon>Chordata</taxon>
        <taxon>Craniata</taxon>
        <taxon>Vertebrata</taxon>
        <taxon>Euteleostomi</taxon>
        <taxon>Amphibia</taxon>
        <taxon>Batrachia</taxon>
        <taxon>Anura</taxon>
        <taxon>Pipoidea</taxon>
        <taxon>Pipidae</taxon>
        <taxon>Xenopodinae</taxon>
        <taxon>Xenopus</taxon>
        <taxon>Xenopus</taxon>
    </lineage>
</organism>
<sequence>MGVHAGAILAPLPPEAAAVAAAPIPLPGAAFLLPLVPSGPLPPEATASTCLIGKAPLGTRIYHTWSEPSFYIGSDFLIPTFTNLANHRQDGDSRFWNNTSALWPN</sequence>
<dbReference type="AlphaFoldDB" id="A0A974HA24"/>